<organism evidence="1 2">
    <name type="scientific">Elysia crispata</name>
    <name type="common">lettuce slug</name>
    <dbReference type="NCBI Taxonomy" id="231223"/>
    <lineage>
        <taxon>Eukaryota</taxon>
        <taxon>Metazoa</taxon>
        <taxon>Spiralia</taxon>
        <taxon>Lophotrochozoa</taxon>
        <taxon>Mollusca</taxon>
        <taxon>Gastropoda</taxon>
        <taxon>Heterobranchia</taxon>
        <taxon>Euthyneura</taxon>
        <taxon>Panpulmonata</taxon>
        <taxon>Sacoglossa</taxon>
        <taxon>Placobranchoidea</taxon>
        <taxon>Plakobranchidae</taxon>
        <taxon>Elysia</taxon>
    </lineage>
</organism>
<gene>
    <name evidence="1" type="ORF">RRG08_004748</name>
</gene>
<dbReference type="AlphaFoldDB" id="A0AAE1AIU7"/>
<reference evidence="1" key="1">
    <citation type="journal article" date="2023" name="G3 (Bethesda)">
        <title>A reference genome for the long-term kleptoplast-retaining sea slug Elysia crispata morphotype clarki.</title>
        <authorList>
            <person name="Eastman K.E."/>
            <person name="Pendleton A.L."/>
            <person name="Shaikh M.A."/>
            <person name="Suttiyut T."/>
            <person name="Ogas R."/>
            <person name="Tomko P."/>
            <person name="Gavelis G."/>
            <person name="Widhalm J.R."/>
            <person name="Wisecaver J.H."/>
        </authorList>
    </citation>
    <scope>NUCLEOTIDE SEQUENCE</scope>
    <source>
        <strain evidence="1">ECLA1</strain>
    </source>
</reference>
<evidence type="ECO:0000313" key="2">
    <source>
        <dbReference type="Proteomes" id="UP001283361"/>
    </source>
</evidence>
<dbReference type="Proteomes" id="UP001283361">
    <property type="component" value="Unassembled WGS sequence"/>
</dbReference>
<evidence type="ECO:0000313" key="1">
    <source>
        <dbReference type="EMBL" id="KAK3788453.1"/>
    </source>
</evidence>
<sequence length="69" mass="7762">MTTRHGGVCESSTRPRYQSQVLQGIRYKIKSSCDEKSHTRDCCSTVSRQGASCACETFQISRRFLADIV</sequence>
<accession>A0AAE1AIU7</accession>
<protein>
    <submittedName>
        <fullName evidence="1">Uncharacterized protein</fullName>
    </submittedName>
</protein>
<name>A0AAE1AIU7_9GAST</name>
<comment type="caution">
    <text evidence="1">The sequence shown here is derived from an EMBL/GenBank/DDBJ whole genome shotgun (WGS) entry which is preliminary data.</text>
</comment>
<keyword evidence="2" id="KW-1185">Reference proteome</keyword>
<dbReference type="EMBL" id="JAWDGP010001758">
    <property type="protein sequence ID" value="KAK3788453.1"/>
    <property type="molecule type" value="Genomic_DNA"/>
</dbReference>
<proteinExistence type="predicted"/>